<feature type="binding site" evidence="7">
    <location>
        <position position="97"/>
    </location>
    <ligand>
        <name>Zn(2+)</name>
        <dbReference type="ChEBI" id="CHEBI:29105"/>
    </ligand>
</feature>
<feature type="binding site" evidence="7">
    <location>
        <position position="334"/>
    </location>
    <ligand>
        <name>Fe(3+)</name>
        <dbReference type="ChEBI" id="CHEBI:29034"/>
    </ligand>
</feature>
<keyword evidence="3 7" id="KW-0378">Hydrolase</keyword>
<keyword evidence="4 7" id="KW-0369">Histidine metabolism</keyword>
<keyword evidence="8" id="KW-0812">Transmembrane</keyword>
<feature type="transmembrane region" description="Helical" evidence="8">
    <location>
        <begin position="7"/>
        <end position="27"/>
    </location>
</feature>
<dbReference type="Gene3D" id="2.30.40.10">
    <property type="entry name" value="Urease, subunit C, domain 1"/>
    <property type="match status" value="1"/>
</dbReference>
<reference evidence="10" key="1">
    <citation type="submission" date="2010-02" db="EMBL/GenBank/DDBJ databases">
        <title>Complete sequence of Aciduliprofundum boonei T469.</title>
        <authorList>
            <consortium name="US DOE Joint Genome Institute"/>
            <person name="Lucas S."/>
            <person name="Copeland A."/>
            <person name="Lapidus A."/>
            <person name="Cheng J.-F."/>
            <person name="Bruce D."/>
            <person name="Goodwin L."/>
            <person name="Pitluck S."/>
            <person name="Saunders E."/>
            <person name="Detter J.C."/>
            <person name="Han C."/>
            <person name="Tapia R."/>
            <person name="Land M."/>
            <person name="Hauser L."/>
            <person name="Kyrpides N."/>
            <person name="Mikhailova N."/>
            <person name="Flores G."/>
            <person name="Reysenbach A.-L."/>
            <person name="Woyke T."/>
        </authorList>
    </citation>
    <scope>NUCLEOTIDE SEQUENCE</scope>
    <source>
        <strain evidence="10">T469</strain>
    </source>
</reference>
<dbReference type="UniPathway" id="UPA00379">
    <property type="reaction ID" value="UER00551"/>
</dbReference>
<dbReference type="GO" id="GO:0019556">
    <property type="term" value="P:L-histidine catabolic process to glutamate and formamide"/>
    <property type="evidence" value="ECO:0007669"/>
    <property type="project" value="UniProtKB-UniRule"/>
</dbReference>
<comment type="function">
    <text evidence="7">Catalyzes the hydrolytic cleavage of the carbon-nitrogen bond in imidazolone-5-propanoate to yield N-formimidoyl-L-glutamate. It is the third step in the universal histidine degradation pathway.</text>
</comment>
<evidence type="ECO:0000256" key="3">
    <source>
        <dbReference type="ARBA" id="ARBA00022801"/>
    </source>
</evidence>
<keyword evidence="2 7" id="KW-0479">Metal-binding</keyword>
<dbReference type="Proteomes" id="UP000001400">
    <property type="component" value="Chromosome"/>
</dbReference>
<feature type="binding site" evidence="7">
    <location>
        <position position="97"/>
    </location>
    <ligand>
        <name>Fe(3+)</name>
        <dbReference type="ChEBI" id="CHEBI:29034"/>
    </ligand>
</feature>
<feature type="binding site" evidence="7">
    <location>
        <position position="104"/>
    </location>
    <ligand>
        <name>4-imidazolone-5-propanoate</name>
        <dbReference type="ChEBI" id="CHEBI:77893"/>
    </ligand>
</feature>
<protein>
    <recommendedName>
        <fullName evidence="1 7">Imidazolonepropionase</fullName>
        <ecNumber evidence="1 7">3.5.2.7</ecNumber>
    </recommendedName>
    <alternativeName>
        <fullName evidence="7">Imidazolone-5-propionate hydrolase</fullName>
    </alternativeName>
</protein>
<evidence type="ECO:0000256" key="2">
    <source>
        <dbReference type="ARBA" id="ARBA00022723"/>
    </source>
</evidence>
<dbReference type="InterPro" id="IPR006680">
    <property type="entry name" value="Amidohydro-rel"/>
</dbReference>
<sequence length="429" mass="47581">MDMNVKFNNLLSRSIFIFPIYLPYMLLIKNASQLLTLAGGIKKEDYELGIIENGAVLIEGEKIVEIGSTKELKGSADKEIDASSKVVMPGFVDPHTHLVFSGTRENELYMKLQGKTYLEILKMGGGILRTVRATRNASKEALIKESMRRLDYMLVNGTTTAEAKSGYGLNYEDERKILEVINDIKHPIDLVPTFLGAHALPPEFKKSGEHIEYMKKIIPKIAPLAKFIDIFCEKGVFNCEESKEYLDEGKKYGLVPKIHADEIEDIGCTKVAVEVGAISADHLVKTSDENIELMAKKGIIAVFLPATPYMLLSKEYARARKFIEMGIPVALATDLNPNAYTESMQMVISLAITQMHMLPEEAIAASTINAAAAIGMKDKIGSLEKGKQADLIILDAKNYQQIGYHFGVNLVEKVIKKGKLVWSRGNVLH</sequence>
<keyword evidence="5 7" id="KW-0862">Zinc</keyword>
<evidence type="ECO:0000313" key="11">
    <source>
        <dbReference type="Proteomes" id="UP000001400"/>
    </source>
</evidence>
<feature type="binding site" evidence="7">
    <location>
        <position position="198"/>
    </location>
    <ligand>
        <name>4-imidazolone-5-propanoate</name>
        <dbReference type="ChEBI" id="CHEBI:77893"/>
    </ligand>
</feature>
<evidence type="ECO:0000313" key="10">
    <source>
        <dbReference type="EMBL" id="ADD09099.1"/>
    </source>
</evidence>
<dbReference type="AlphaFoldDB" id="D3TAH0"/>
<keyword evidence="6 7" id="KW-0408">Iron</keyword>
<feature type="binding site" evidence="7">
    <location>
        <position position="259"/>
    </location>
    <ligand>
        <name>Zn(2+)</name>
        <dbReference type="ChEBI" id="CHEBI:29105"/>
    </ligand>
</feature>
<evidence type="ECO:0000256" key="7">
    <source>
        <dbReference type="HAMAP-Rule" id="MF_00372"/>
    </source>
</evidence>
<dbReference type="InterPro" id="IPR032466">
    <property type="entry name" value="Metal_Hydrolase"/>
</dbReference>
<evidence type="ECO:0000256" key="4">
    <source>
        <dbReference type="ARBA" id="ARBA00022808"/>
    </source>
</evidence>
<evidence type="ECO:0000259" key="9">
    <source>
        <dbReference type="Pfam" id="PF01979"/>
    </source>
</evidence>
<keyword evidence="8" id="KW-0472">Membrane</keyword>
<dbReference type="EMBL" id="CP001941">
    <property type="protein sequence ID" value="ADD09099.1"/>
    <property type="molecule type" value="Genomic_DNA"/>
</dbReference>
<keyword evidence="8" id="KW-1133">Transmembrane helix</keyword>
<dbReference type="EC" id="3.5.2.7" evidence="1 7"/>
<feature type="binding site" evidence="7">
    <location>
        <position position="334"/>
    </location>
    <ligand>
        <name>Zn(2+)</name>
        <dbReference type="ChEBI" id="CHEBI:29105"/>
    </ligand>
</feature>
<comment type="caution">
    <text evidence="7">Lacks conserved residue(s) required for the propagation of feature annotation.</text>
</comment>
<dbReference type="PANTHER" id="PTHR42752">
    <property type="entry name" value="IMIDAZOLONEPROPIONASE"/>
    <property type="match status" value="1"/>
</dbReference>
<dbReference type="KEGG" id="abi:Aboo_1291"/>
<dbReference type="GO" id="GO:0005737">
    <property type="term" value="C:cytoplasm"/>
    <property type="evidence" value="ECO:0007669"/>
    <property type="project" value="UniProtKB-SubCell"/>
</dbReference>
<proteinExistence type="inferred from homology"/>
<comment type="cofactor">
    <cofactor evidence="7">
        <name>Zn(2+)</name>
        <dbReference type="ChEBI" id="CHEBI:29105"/>
    </cofactor>
    <cofactor evidence="7">
        <name>Fe(3+)</name>
        <dbReference type="ChEBI" id="CHEBI:29034"/>
    </cofactor>
    <text evidence="7">Binds 1 zinc or iron ion per subunit.</text>
</comment>
<gene>
    <name evidence="7" type="primary">hutI</name>
    <name evidence="10" type="ordered locus">Aboo_1291</name>
</gene>
<feature type="binding site" evidence="7">
    <location>
        <position position="336"/>
    </location>
    <ligand>
        <name>N-formimidoyl-L-glutamate</name>
        <dbReference type="ChEBI" id="CHEBI:58928"/>
    </ligand>
</feature>
<dbReference type="PANTHER" id="PTHR42752:SF1">
    <property type="entry name" value="IMIDAZOLONEPROPIONASE-RELATED"/>
    <property type="match status" value="1"/>
</dbReference>
<keyword evidence="11" id="KW-1185">Reference proteome</keyword>
<dbReference type="SUPFAM" id="SSF51338">
    <property type="entry name" value="Composite domain of metallo-dependent hydrolases"/>
    <property type="match status" value="1"/>
</dbReference>
<comment type="catalytic activity">
    <reaction evidence="7">
        <text>4-imidazolone-5-propanoate + H2O = N-formimidoyl-L-glutamate</text>
        <dbReference type="Rhea" id="RHEA:23660"/>
        <dbReference type="ChEBI" id="CHEBI:15377"/>
        <dbReference type="ChEBI" id="CHEBI:58928"/>
        <dbReference type="ChEBI" id="CHEBI:77893"/>
        <dbReference type="EC" id="3.5.2.7"/>
    </reaction>
</comment>
<comment type="subcellular location">
    <subcellularLocation>
        <location evidence="7">Cytoplasm</location>
    </subcellularLocation>
</comment>
<dbReference type="CDD" id="cd01296">
    <property type="entry name" value="Imidazolone-5PH"/>
    <property type="match status" value="1"/>
</dbReference>
<dbReference type="InterPro" id="IPR011059">
    <property type="entry name" value="Metal-dep_hydrolase_composite"/>
</dbReference>
<dbReference type="Gene3D" id="3.20.20.140">
    <property type="entry name" value="Metal-dependent hydrolases"/>
    <property type="match status" value="1"/>
</dbReference>
<organism evidence="10 11">
    <name type="scientific">Aciduliprofundum boonei (strain DSM 19572 / T469)</name>
    <dbReference type="NCBI Taxonomy" id="439481"/>
    <lineage>
        <taxon>Archaea</taxon>
        <taxon>Methanobacteriati</taxon>
        <taxon>Thermoplasmatota</taxon>
        <taxon>DHVE2 group</taxon>
        <taxon>Candidatus Aciduliprofundum</taxon>
    </lineage>
</organism>
<dbReference type="GO" id="GO:0050480">
    <property type="term" value="F:imidazolonepropionase activity"/>
    <property type="evidence" value="ECO:0007669"/>
    <property type="project" value="UniProtKB-UniRule"/>
</dbReference>
<dbReference type="Pfam" id="PF01979">
    <property type="entry name" value="Amidohydro_1"/>
    <property type="match status" value="1"/>
</dbReference>
<comment type="pathway">
    <text evidence="7">Amino-acid degradation; L-histidine degradation into L-glutamate; N-formimidoyl-L-glutamate from L-histidine: step 3/3.</text>
</comment>
<comment type="similarity">
    <text evidence="7">Belongs to the metallo-dependent hydrolases superfamily. HutI family.</text>
</comment>
<dbReference type="SUPFAM" id="SSF51556">
    <property type="entry name" value="Metallo-dependent hydrolases"/>
    <property type="match status" value="1"/>
</dbReference>
<feature type="binding site" evidence="7">
    <location>
        <position position="262"/>
    </location>
    <ligand>
        <name>4-imidazolone-5-propanoate</name>
        <dbReference type="ChEBI" id="CHEBI:77893"/>
    </ligand>
</feature>
<dbReference type="HOGENOM" id="CLU_041647_0_1_2"/>
<dbReference type="GO" id="GO:0019557">
    <property type="term" value="P:L-histidine catabolic process to glutamate and formate"/>
    <property type="evidence" value="ECO:0007669"/>
    <property type="project" value="UniProtKB-UniPathway"/>
</dbReference>
<dbReference type="FunFam" id="3.20.20.140:FF:000007">
    <property type="entry name" value="Imidazolonepropionase"/>
    <property type="match status" value="1"/>
</dbReference>
<evidence type="ECO:0000256" key="8">
    <source>
        <dbReference type="SAM" id="Phobius"/>
    </source>
</evidence>
<accession>D3TAH0</accession>
<feature type="binding site" evidence="7">
    <location>
        <position position="95"/>
    </location>
    <ligand>
        <name>Fe(3+)</name>
        <dbReference type="ChEBI" id="CHEBI:29034"/>
    </ligand>
</feature>
<dbReference type="HAMAP" id="MF_00372">
    <property type="entry name" value="HutI"/>
    <property type="match status" value="1"/>
</dbReference>
<dbReference type="NCBIfam" id="TIGR01224">
    <property type="entry name" value="hutI"/>
    <property type="match status" value="1"/>
</dbReference>
<feature type="domain" description="Amidohydrolase-related" evidence="9">
    <location>
        <begin position="86"/>
        <end position="421"/>
    </location>
</feature>
<dbReference type="GO" id="GO:0005506">
    <property type="term" value="F:iron ion binding"/>
    <property type="evidence" value="ECO:0007669"/>
    <property type="project" value="UniProtKB-UniRule"/>
</dbReference>
<dbReference type="GO" id="GO:0008270">
    <property type="term" value="F:zinc ion binding"/>
    <property type="evidence" value="ECO:0007669"/>
    <property type="project" value="UniProtKB-UniRule"/>
</dbReference>
<keyword evidence="7" id="KW-0963">Cytoplasm</keyword>
<feature type="binding site" evidence="7">
    <location>
        <position position="95"/>
    </location>
    <ligand>
        <name>Zn(2+)</name>
        <dbReference type="ChEBI" id="CHEBI:29105"/>
    </ligand>
</feature>
<feature type="binding site" evidence="7">
    <location>
        <position position="167"/>
    </location>
    <ligand>
        <name>N-formimidoyl-L-glutamate</name>
        <dbReference type="ChEBI" id="CHEBI:58928"/>
    </ligand>
</feature>
<evidence type="ECO:0000256" key="6">
    <source>
        <dbReference type="ARBA" id="ARBA00023004"/>
    </source>
</evidence>
<evidence type="ECO:0000256" key="5">
    <source>
        <dbReference type="ARBA" id="ARBA00022833"/>
    </source>
</evidence>
<dbReference type="InterPro" id="IPR005920">
    <property type="entry name" value="HutI"/>
</dbReference>
<name>D3TAH0_ACIB4</name>
<feature type="binding site" evidence="7">
    <location>
        <position position="259"/>
    </location>
    <ligand>
        <name>Fe(3+)</name>
        <dbReference type="ChEBI" id="CHEBI:29034"/>
    </ligand>
</feature>
<feature type="binding site" evidence="7">
    <location>
        <position position="167"/>
    </location>
    <ligand>
        <name>4-imidazolone-5-propanoate</name>
        <dbReference type="ChEBI" id="CHEBI:77893"/>
    </ligand>
</feature>
<evidence type="ECO:0000256" key="1">
    <source>
        <dbReference type="ARBA" id="ARBA00012864"/>
    </source>
</evidence>